<organism evidence="1 2">
    <name type="scientific">Ascobolus immersus RN42</name>
    <dbReference type="NCBI Taxonomy" id="1160509"/>
    <lineage>
        <taxon>Eukaryota</taxon>
        <taxon>Fungi</taxon>
        <taxon>Dikarya</taxon>
        <taxon>Ascomycota</taxon>
        <taxon>Pezizomycotina</taxon>
        <taxon>Pezizomycetes</taxon>
        <taxon>Pezizales</taxon>
        <taxon>Ascobolaceae</taxon>
        <taxon>Ascobolus</taxon>
    </lineage>
</organism>
<name>A0A3N4HXD3_ASCIM</name>
<sequence length="170" mass="19852">MQLGSCKQSELPEVVLKCNLVQKSKPYSTKDSCVVTHRSTNSAIRSLTMGERTGSRIFFNLWPYVKESRSIECKAFERRNKYQIDRQVMLIWVSMTIEFQSDPGRTEQYYQAIGLILPRMVQVCEFSYHSNCNVRLAEFTTMLRHCKRASKCTMDHNSKKGRNVMRTTFN</sequence>
<reference evidence="1 2" key="1">
    <citation type="journal article" date="2018" name="Nat. Ecol. Evol.">
        <title>Pezizomycetes genomes reveal the molecular basis of ectomycorrhizal truffle lifestyle.</title>
        <authorList>
            <person name="Murat C."/>
            <person name="Payen T."/>
            <person name="Noel B."/>
            <person name="Kuo A."/>
            <person name="Morin E."/>
            <person name="Chen J."/>
            <person name="Kohler A."/>
            <person name="Krizsan K."/>
            <person name="Balestrini R."/>
            <person name="Da Silva C."/>
            <person name="Montanini B."/>
            <person name="Hainaut M."/>
            <person name="Levati E."/>
            <person name="Barry K.W."/>
            <person name="Belfiori B."/>
            <person name="Cichocki N."/>
            <person name="Clum A."/>
            <person name="Dockter R.B."/>
            <person name="Fauchery L."/>
            <person name="Guy J."/>
            <person name="Iotti M."/>
            <person name="Le Tacon F."/>
            <person name="Lindquist E.A."/>
            <person name="Lipzen A."/>
            <person name="Malagnac F."/>
            <person name="Mello A."/>
            <person name="Molinier V."/>
            <person name="Miyauchi S."/>
            <person name="Poulain J."/>
            <person name="Riccioni C."/>
            <person name="Rubini A."/>
            <person name="Sitrit Y."/>
            <person name="Splivallo R."/>
            <person name="Traeger S."/>
            <person name="Wang M."/>
            <person name="Zifcakova L."/>
            <person name="Wipf D."/>
            <person name="Zambonelli A."/>
            <person name="Paolocci F."/>
            <person name="Nowrousian M."/>
            <person name="Ottonello S."/>
            <person name="Baldrian P."/>
            <person name="Spatafora J.W."/>
            <person name="Henrissat B."/>
            <person name="Nagy L.G."/>
            <person name="Aury J.M."/>
            <person name="Wincker P."/>
            <person name="Grigoriev I.V."/>
            <person name="Bonfante P."/>
            <person name="Martin F.M."/>
        </authorList>
    </citation>
    <scope>NUCLEOTIDE SEQUENCE [LARGE SCALE GENOMIC DNA]</scope>
    <source>
        <strain evidence="1 2">RN42</strain>
    </source>
</reference>
<dbReference type="AlphaFoldDB" id="A0A3N4HXD3"/>
<gene>
    <name evidence="1" type="ORF">BJ508DRAFT_340257</name>
</gene>
<dbReference type="Proteomes" id="UP000275078">
    <property type="component" value="Unassembled WGS sequence"/>
</dbReference>
<evidence type="ECO:0000313" key="2">
    <source>
        <dbReference type="Proteomes" id="UP000275078"/>
    </source>
</evidence>
<proteinExistence type="predicted"/>
<keyword evidence="2" id="KW-1185">Reference proteome</keyword>
<dbReference type="EMBL" id="ML119793">
    <property type="protein sequence ID" value="RPA74344.1"/>
    <property type="molecule type" value="Genomic_DNA"/>
</dbReference>
<protein>
    <submittedName>
        <fullName evidence="1">Uncharacterized protein</fullName>
    </submittedName>
</protein>
<accession>A0A3N4HXD3</accession>
<evidence type="ECO:0000313" key="1">
    <source>
        <dbReference type="EMBL" id="RPA74344.1"/>
    </source>
</evidence>